<evidence type="ECO:0000313" key="3">
    <source>
        <dbReference type="EMBL" id="GMI56634.1"/>
    </source>
</evidence>
<feature type="compositionally biased region" description="Pro residues" evidence="1">
    <location>
        <begin position="233"/>
        <end position="252"/>
    </location>
</feature>
<keyword evidence="2" id="KW-0732">Signal</keyword>
<evidence type="ECO:0000313" key="4">
    <source>
        <dbReference type="Proteomes" id="UP001165060"/>
    </source>
</evidence>
<evidence type="ECO:0000256" key="1">
    <source>
        <dbReference type="SAM" id="MobiDB-lite"/>
    </source>
</evidence>
<organism evidence="3 4">
    <name type="scientific">Tetraparma gracilis</name>
    <dbReference type="NCBI Taxonomy" id="2962635"/>
    <lineage>
        <taxon>Eukaryota</taxon>
        <taxon>Sar</taxon>
        <taxon>Stramenopiles</taxon>
        <taxon>Ochrophyta</taxon>
        <taxon>Bolidophyceae</taxon>
        <taxon>Parmales</taxon>
        <taxon>Triparmaceae</taxon>
        <taxon>Tetraparma</taxon>
    </lineage>
</organism>
<gene>
    <name evidence="3" type="ORF">TeGR_g14996</name>
</gene>
<feature type="signal peptide" evidence="2">
    <location>
        <begin position="1"/>
        <end position="17"/>
    </location>
</feature>
<dbReference type="EMBL" id="BRYB01006400">
    <property type="protein sequence ID" value="GMI56634.1"/>
    <property type="molecule type" value="Genomic_DNA"/>
</dbReference>
<feature type="chain" id="PRO_5047125971" evidence="2">
    <location>
        <begin position="18"/>
        <end position="319"/>
    </location>
</feature>
<sequence>MLDLLSLLLLCSLLSTAAPLSLGVSRRALLSSPLLLASDPLVSSPAPVRAPPPPPSLPRLTAIILPTYNPSTHASCVSLLSSAFPSISLLSSTPSSATFAFGPADAPDPSFLPGVSSPSLDGGHARLTLRHDPDRPLPAPALDAESPPQTALAYVQIAVPSFRASQIVKFGGEVLSSYGYVNALLPSGQQLRVVVGDSPDPLPYVALRPATAAAFERARASLPERYALVPSPPPLFRPPASDPSFSPPPPPSSAYLSGLLPAGSPGGFGVLLLPPGYRGDGSDEGRGRFALPRGRRGVGRSDARLEWGGGEEAIEDALK</sequence>
<proteinExistence type="predicted"/>
<protein>
    <submittedName>
        <fullName evidence="3">Uncharacterized protein</fullName>
    </submittedName>
</protein>
<accession>A0ABQ6NCA8</accession>
<reference evidence="3 4" key="1">
    <citation type="journal article" date="2023" name="Commun. Biol.">
        <title>Genome analysis of Parmales, the sister group of diatoms, reveals the evolutionary specialization of diatoms from phago-mixotrophs to photoautotrophs.</title>
        <authorList>
            <person name="Ban H."/>
            <person name="Sato S."/>
            <person name="Yoshikawa S."/>
            <person name="Yamada K."/>
            <person name="Nakamura Y."/>
            <person name="Ichinomiya M."/>
            <person name="Sato N."/>
            <person name="Blanc-Mathieu R."/>
            <person name="Endo H."/>
            <person name="Kuwata A."/>
            <person name="Ogata H."/>
        </authorList>
    </citation>
    <scope>NUCLEOTIDE SEQUENCE [LARGE SCALE GENOMIC DNA]</scope>
</reference>
<feature type="region of interest" description="Disordered" evidence="1">
    <location>
        <begin position="233"/>
        <end position="258"/>
    </location>
</feature>
<name>A0ABQ6NCA8_9STRA</name>
<evidence type="ECO:0000256" key="2">
    <source>
        <dbReference type="SAM" id="SignalP"/>
    </source>
</evidence>
<keyword evidence="4" id="KW-1185">Reference proteome</keyword>
<comment type="caution">
    <text evidence="3">The sequence shown here is derived from an EMBL/GenBank/DDBJ whole genome shotgun (WGS) entry which is preliminary data.</text>
</comment>
<dbReference type="Proteomes" id="UP001165060">
    <property type="component" value="Unassembled WGS sequence"/>
</dbReference>
<feature type="region of interest" description="Disordered" evidence="1">
    <location>
        <begin position="274"/>
        <end position="303"/>
    </location>
</feature>